<dbReference type="InterPro" id="IPR005546">
    <property type="entry name" value="Autotransporte_beta"/>
</dbReference>
<dbReference type="EMBL" id="WXFA01000051">
    <property type="protein sequence ID" value="MBM3095648.1"/>
    <property type="molecule type" value="Genomic_DNA"/>
</dbReference>
<dbReference type="Pfam" id="PF12733">
    <property type="entry name" value="Cadherin-like"/>
    <property type="match status" value="8"/>
</dbReference>
<feature type="chain" id="PRO_5043677623" description="Autotransporter domain-containing protein" evidence="1">
    <location>
        <begin position="28"/>
        <end position="1468"/>
    </location>
</feature>
<dbReference type="InterPro" id="IPR036709">
    <property type="entry name" value="Autotransporte_beta_dom_sf"/>
</dbReference>
<evidence type="ECO:0000313" key="3">
    <source>
        <dbReference type="EMBL" id="MBM3095648.1"/>
    </source>
</evidence>
<name>A0AAW4FWD3_9HYPH</name>
<dbReference type="PROSITE" id="PS51208">
    <property type="entry name" value="AUTOTRANSPORTER"/>
    <property type="match status" value="1"/>
</dbReference>
<keyword evidence="1" id="KW-0732">Signal</keyword>
<proteinExistence type="predicted"/>
<organism evidence="3 4">
    <name type="scientific">Ensifer canadensis</name>
    <dbReference type="NCBI Taxonomy" id="555315"/>
    <lineage>
        <taxon>Bacteria</taxon>
        <taxon>Pseudomonadati</taxon>
        <taxon>Pseudomonadota</taxon>
        <taxon>Alphaproteobacteria</taxon>
        <taxon>Hyphomicrobiales</taxon>
        <taxon>Rhizobiaceae</taxon>
        <taxon>Sinorhizobium/Ensifer group</taxon>
        <taxon>Ensifer</taxon>
    </lineage>
</organism>
<feature type="domain" description="Autotransporter" evidence="2">
    <location>
        <begin position="1220"/>
        <end position="1468"/>
    </location>
</feature>
<sequence>MSRFVSVLWALFALFVVALCVPQVAMAAPSDGCTAINSTWGTGKMLAAGAELWDQSLLLNAGETITYHATTSGSLNAGNDRYSGAGFALYTEGPPTNYGIIVEEYATSVSELNLTGTHTVPASGEYVVYAWSNVSGATIQATVSCVAPPSTDATLASLSLTGTSLSPTFAPGTTSYTASVPNTTASLTVTPTVNDAGATITVNGVAVVSGTASGLIPLSVGSNTLTTVVTAEDGTASKTYTVNVTRAASSNADLDSMILSDGTLSPSFAAATTSYTASVPNATTSLTVTSMIGHSAATLTINGDPVASNAASGAIALNVGSNTVTAVVTAEDGTTVKTYTVTVTRAPSANADLSGLDLSAGTLSPAFASGTVSYTATVPNAAASLTVTPTVSDTTASVTVNGVAVATGTASGTIALAVGTNVLTTVVTAQDGTTKTYTVTATRAASANADLSSLSLSAGTLSPAFAFGTTTYTASVPNATTSLTVTPGVSDTTATITVNGVAVSSGAASGTIALAVGANVVTTVVTAQDGTTVNTYTVTVTRAASSNSDLSGLGLSAGALSPAFASGTTSYTAFIPNTTTSLTVTPDVSDTTATVTVNGVAVASGAASGSIALAVGPNVLTTVVTAEDGTTNTYTVTVTRAPSTNADLSGLSLSSGTLSPAFATGTTAYTASVPNATASLTLTPTASDATASITVNGVTVVSGAASGSVTLAVGTNVVTTVVTAQDGTTQTSYTLTVTRAASTNAELSGLGLSSGTLSPTFASGTMSYTASVSNATASLTVTPLVSDATATVTVNGVAVASGTASGAIALAVGSNTVTTVVTAGDGATQTSYTVIVTRALAASTDANLSGLSLSIGTLSPAFSSGATSYTASVPNATASLTLTPVASDAAATVTVNGAPVASGAASASIPLSVGSNTLATVVTAEDGTVKTYTVTVTRAAPAANFTFTPAAGALPPAMAGEKYAQPISAAGGTGALLYAVSGGTLPKGMVLNVSTGELTGPLSNDAEVTDYSFTVSVTDAAGSTASAAYTLKVTAREVSVADQIVNVPAGSSPPNVYLNGGATGGPFSDAQVLTVSPANAGKAEIIEGELAQVGAFAPVGYYLKFTPDPAFSGQAKIGYQLTAAAGASNVGVITYNLSFDADAVIGEIDSLVRGFVQTRQNLLASSIQVPGLLERRRLQAGTDPVTMRLSPSTDGVGMSFATSLAQLEAARNAADGIEGGEVSPFNAWLDATMMLHNREQNDDRWGGFGLLSVGVDYLLNEKALVGFSFHLDHMTDPTDDDAEIRGTGWLAGPYTSLELVTGIFFNTSLLYGGSSNDIDTAFFDGSFDSSRWMWDSSITGQWDLNEETVVMPKLRAVYLNENVEDYGVQNVAGGDVALEGFTLEQFRVSLGAEIERQFTLENDMTLKPRLGAAAGYSGLDGNGMFGSVLAGLSLQANESWVVDANLRVTVEGDGETYAGARLGVGGRF</sequence>
<keyword evidence="4" id="KW-1185">Reference proteome</keyword>
<dbReference type="Proteomes" id="UP000744980">
    <property type="component" value="Unassembled WGS sequence"/>
</dbReference>
<dbReference type="RefSeq" id="WP_203529881.1">
    <property type="nucleotide sequence ID" value="NZ_CP083371.1"/>
</dbReference>
<dbReference type="InterPro" id="IPR013783">
    <property type="entry name" value="Ig-like_fold"/>
</dbReference>
<evidence type="ECO:0000259" key="2">
    <source>
        <dbReference type="PROSITE" id="PS51208"/>
    </source>
</evidence>
<dbReference type="InterPro" id="IPR025883">
    <property type="entry name" value="Cadherin-like_domain"/>
</dbReference>
<evidence type="ECO:0000256" key="1">
    <source>
        <dbReference type="SAM" id="SignalP"/>
    </source>
</evidence>
<dbReference type="Gene3D" id="2.60.40.10">
    <property type="entry name" value="Immunoglobulins"/>
    <property type="match status" value="1"/>
</dbReference>
<dbReference type="GO" id="GO:0005509">
    <property type="term" value="F:calcium ion binding"/>
    <property type="evidence" value="ECO:0007669"/>
    <property type="project" value="InterPro"/>
</dbReference>
<dbReference type="SUPFAM" id="SSF103515">
    <property type="entry name" value="Autotransporter"/>
    <property type="match status" value="1"/>
</dbReference>
<accession>A0AAW4FWD3</accession>
<dbReference type="Gene3D" id="2.40.128.130">
    <property type="entry name" value="Autotransporter beta-domain"/>
    <property type="match status" value="1"/>
</dbReference>
<feature type="signal peptide" evidence="1">
    <location>
        <begin position="1"/>
        <end position="27"/>
    </location>
</feature>
<comment type="caution">
    <text evidence="3">The sequence shown here is derived from an EMBL/GenBank/DDBJ whole genome shotgun (WGS) entry which is preliminary data.</text>
</comment>
<reference evidence="3 4" key="1">
    <citation type="submission" date="2020-01" db="EMBL/GenBank/DDBJ databases">
        <title>Draft genome assembly of Ensifer adhaerens T173.</title>
        <authorList>
            <person name="Craig J.E."/>
            <person name="Stinchcombe J.R."/>
        </authorList>
    </citation>
    <scope>NUCLEOTIDE SEQUENCE [LARGE SCALE GENOMIC DNA]</scope>
    <source>
        <strain evidence="3 4">T173</strain>
    </source>
</reference>
<dbReference type="GO" id="GO:0016020">
    <property type="term" value="C:membrane"/>
    <property type="evidence" value="ECO:0007669"/>
    <property type="project" value="InterPro"/>
</dbReference>
<evidence type="ECO:0000313" key="4">
    <source>
        <dbReference type="Proteomes" id="UP000744980"/>
    </source>
</evidence>
<dbReference type="Pfam" id="PF05345">
    <property type="entry name" value="He_PIG"/>
    <property type="match status" value="1"/>
</dbReference>
<dbReference type="InterPro" id="IPR015919">
    <property type="entry name" value="Cadherin-like_sf"/>
</dbReference>
<protein>
    <recommendedName>
        <fullName evidence="2">Autotransporter domain-containing protein</fullName>
    </recommendedName>
</protein>
<gene>
    <name evidence="3" type="ORF">GFB56_33570</name>
</gene>
<dbReference type="SMART" id="SM00869">
    <property type="entry name" value="Autotransporter"/>
    <property type="match status" value="1"/>
</dbReference>
<dbReference type="SUPFAM" id="SSF49313">
    <property type="entry name" value="Cadherin-like"/>
    <property type="match status" value="1"/>
</dbReference>